<dbReference type="SUPFAM" id="SSF82171">
    <property type="entry name" value="DPP6 N-terminal domain-like"/>
    <property type="match status" value="1"/>
</dbReference>
<dbReference type="GO" id="GO:0016282">
    <property type="term" value="C:eukaryotic 43S preinitiation complex"/>
    <property type="evidence" value="ECO:0007669"/>
    <property type="project" value="UniProtKB-UniRule"/>
</dbReference>
<protein>
    <recommendedName>
        <fullName evidence="5">Eukaryotic translation initiation factor 3 subunit B</fullName>
        <shortName evidence="5">eIF3b</shortName>
    </recommendedName>
    <alternativeName>
        <fullName evidence="5">Eukaryotic translation initiation factor 3 subunit 9</fullName>
    </alternativeName>
</protein>
<dbReference type="PANTHER" id="PTHR14068">
    <property type="entry name" value="EUKARYOTIC TRANSLATION INITIATION FACTOR 3 EIF3 -RELATED"/>
    <property type="match status" value="1"/>
</dbReference>
<reference evidence="8 9" key="1">
    <citation type="submission" date="2024-03" db="EMBL/GenBank/DDBJ databases">
        <title>The Acrasis kona genome and developmental transcriptomes reveal deep origins of eukaryotic multicellular pathways.</title>
        <authorList>
            <person name="Sheikh S."/>
            <person name="Fu C.-J."/>
            <person name="Brown M.W."/>
            <person name="Baldauf S.L."/>
        </authorList>
    </citation>
    <scope>NUCLEOTIDE SEQUENCE [LARGE SCALE GENOMIC DNA]</scope>
    <source>
        <strain evidence="8 9">ATCC MYA-3509</strain>
    </source>
</reference>
<evidence type="ECO:0000256" key="4">
    <source>
        <dbReference type="ARBA" id="ARBA00022917"/>
    </source>
</evidence>
<dbReference type="InterPro" id="IPR000504">
    <property type="entry name" value="RRM_dom"/>
</dbReference>
<dbReference type="Pfam" id="PF08662">
    <property type="entry name" value="eIF2A"/>
    <property type="match status" value="1"/>
</dbReference>
<evidence type="ECO:0000256" key="6">
    <source>
        <dbReference type="SAM" id="Coils"/>
    </source>
</evidence>
<accession>A0AAW2Z4W6</accession>
<dbReference type="SMART" id="SM00360">
    <property type="entry name" value="RRM"/>
    <property type="match status" value="1"/>
</dbReference>
<dbReference type="GO" id="GO:0003723">
    <property type="term" value="F:RNA binding"/>
    <property type="evidence" value="ECO:0007669"/>
    <property type="project" value="UniProtKB-UniRule"/>
</dbReference>
<dbReference type="HAMAP" id="MF_03001">
    <property type="entry name" value="eIF3b"/>
    <property type="match status" value="1"/>
</dbReference>
<keyword evidence="3 5" id="KW-0694">RNA-binding</keyword>
<evidence type="ECO:0000259" key="7">
    <source>
        <dbReference type="PROSITE" id="PS50102"/>
    </source>
</evidence>
<dbReference type="GO" id="GO:0033290">
    <property type="term" value="C:eukaryotic 48S preinitiation complex"/>
    <property type="evidence" value="ECO:0007669"/>
    <property type="project" value="UniProtKB-UniRule"/>
</dbReference>
<feature type="domain" description="RRM" evidence="7">
    <location>
        <begin position="5"/>
        <end position="89"/>
    </location>
</feature>
<dbReference type="GO" id="GO:0003743">
    <property type="term" value="F:translation initiation factor activity"/>
    <property type="evidence" value="ECO:0007669"/>
    <property type="project" value="UniProtKB-UniRule"/>
</dbReference>
<feature type="coiled-coil region" evidence="6">
    <location>
        <begin position="573"/>
        <end position="637"/>
    </location>
</feature>
<dbReference type="Gene3D" id="3.30.70.330">
    <property type="match status" value="1"/>
</dbReference>
<dbReference type="GO" id="GO:0001732">
    <property type="term" value="P:formation of cytoplasmic translation initiation complex"/>
    <property type="evidence" value="ECO:0007669"/>
    <property type="project" value="UniProtKB-UniRule"/>
</dbReference>
<keyword evidence="6" id="KW-0175">Coiled coil</keyword>
<dbReference type="InterPro" id="IPR035979">
    <property type="entry name" value="RBD_domain_sf"/>
</dbReference>
<keyword evidence="1 5" id="KW-0963">Cytoplasm</keyword>
<comment type="function">
    <text evidence="5">RNA-binding component of the eukaryotic translation initiation factor 3 (eIF-3) complex, which is involved in protein synthesis of a specialized repertoire of mRNAs and, together with other initiation factors, stimulates binding of mRNA and methionyl-tRNAi to the 40S ribosome. The eIF-3 complex specifically targets and initiates translation of a subset of mRNAs involved in cell proliferation.</text>
</comment>
<dbReference type="PANTHER" id="PTHR14068:SF0">
    <property type="entry name" value="EUKARYOTIC TRANSLATION INITIATION FACTOR 3 SUBUNIT B"/>
    <property type="match status" value="1"/>
</dbReference>
<comment type="subunit">
    <text evidence="5">Component of the eukaryotic translation initiation factor 3 (eIF-3) complex.</text>
</comment>
<evidence type="ECO:0000313" key="8">
    <source>
        <dbReference type="EMBL" id="KAL0484841.1"/>
    </source>
</evidence>
<dbReference type="GO" id="GO:0005852">
    <property type="term" value="C:eukaryotic translation initiation factor 3 complex"/>
    <property type="evidence" value="ECO:0007669"/>
    <property type="project" value="UniProtKB-UniRule"/>
</dbReference>
<evidence type="ECO:0000256" key="2">
    <source>
        <dbReference type="ARBA" id="ARBA00022540"/>
    </source>
</evidence>
<gene>
    <name evidence="8" type="ORF">AKO1_003629</name>
</gene>
<dbReference type="AlphaFoldDB" id="A0AAW2Z4W6"/>
<comment type="caution">
    <text evidence="8">The sequence shown here is derived from an EMBL/GenBank/DDBJ whole genome shotgun (WGS) entry which is preliminary data.</text>
</comment>
<keyword evidence="2 5" id="KW-0396">Initiation factor</keyword>
<comment type="similarity">
    <text evidence="5">Belongs to the eIF-3 subunit B family.</text>
</comment>
<dbReference type="Pfam" id="PF00076">
    <property type="entry name" value="RRM_1"/>
    <property type="match status" value="1"/>
</dbReference>
<evidence type="ECO:0000313" key="9">
    <source>
        <dbReference type="Proteomes" id="UP001431209"/>
    </source>
</evidence>
<sequence length="663" mass="77247">MDLSNVIAVDNLPITNKVEKLEVVLKQLFKLKAEANCIVLQMPQEDDGKTKGFAFCEFETAKMADKVIKELQGHVLSKSNKLYIVPFTEFDKYTNAKETEFKETPLVPLKEREFLRGWLQDEQARDQFLVRHYDTVGFFWNDVLNKPQLAHRHEKMSDSRVIWSPYGSYAVTWHDKGLGFWGGDKMTTQFSLRHQNVRLVDFSPRESFCITMNENVEDNVHVFDLLTQKKRATFTAPHGIAKSSFDGGGKWPFFKWSHDDKYMARLGNPNEADPRAPNYQDQLRDLANSLFIYDMTDPNVPLFNKKPLRIEGLREFAWMPSTGNKSPVLAYVAASDSDTTPSRVALLELPRNKEIRTQPFFKAINVKLVWSDTGDYLAVLVDREVTIKNQKTEHTTVEVFIMNQKGIPVEKIEFDDKIYEFKWEPKGKRFSAIHGDAHSALKRHLSFYELKNNNKGVCLKKFENKTIDKTFWSPRGINCVVANMRSASVPLEFYDVDDVEMVGLGEHFGMTNAQWDPTGRYFCSYVSAHFRSQENGYILWTFLGTKIDQTTFDKMYEFEWRPRPPTLLTGADLKKIQGKLPQLRKEYEKERSAAQQKVSQEVLKDRRRKWDEFQNIIKRLNDEYEQMKNKLVELRGYRDEDLVSVKVEMVEEVVSREEELVEE</sequence>
<organism evidence="8 9">
    <name type="scientific">Acrasis kona</name>
    <dbReference type="NCBI Taxonomy" id="1008807"/>
    <lineage>
        <taxon>Eukaryota</taxon>
        <taxon>Discoba</taxon>
        <taxon>Heterolobosea</taxon>
        <taxon>Tetramitia</taxon>
        <taxon>Eutetramitia</taxon>
        <taxon>Acrasidae</taxon>
        <taxon>Acrasis</taxon>
    </lineage>
</organism>
<dbReference type="InterPro" id="IPR013979">
    <property type="entry name" value="TIF_beta_prop-like"/>
</dbReference>
<evidence type="ECO:0000256" key="5">
    <source>
        <dbReference type="HAMAP-Rule" id="MF_03001"/>
    </source>
</evidence>
<dbReference type="GO" id="GO:0031369">
    <property type="term" value="F:translation initiation factor binding"/>
    <property type="evidence" value="ECO:0007669"/>
    <property type="project" value="InterPro"/>
</dbReference>
<proteinExistence type="inferred from homology"/>
<name>A0AAW2Z4W6_9EUKA</name>
<keyword evidence="9" id="KW-1185">Reference proteome</keyword>
<dbReference type="Proteomes" id="UP001431209">
    <property type="component" value="Unassembled WGS sequence"/>
</dbReference>
<comment type="subcellular location">
    <subcellularLocation>
        <location evidence="5">Cytoplasm</location>
    </subcellularLocation>
</comment>
<dbReference type="InterPro" id="IPR011400">
    <property type="entry name" value="EIF3B"/>
</dbReference>
<evidence type="ECO:0000256" key="1">
    <source>
        <dbReference type="ARBA" id="ARBA00022490"/>
    </source>
</evidence>
<keyword evidence="4 5" id="KW-0648">Protein biosynthesis</keyword>
<dbReference type="EMBL" id="JAOPGA020001075">
    <property type="protein sequence ID" value="KAL0484841.1"/>
    <property type="molecule type" value="Genomic_DNA"/>
</dbReference>
<dbReference type="PROSITE" id="PS50102">
    <property type="entry name" value="RRM"/>
    <property type="match status" value="1"/>
</dbReference>
<dbReference type="InterPro" id="IPR012677">
    <property type="entry name" value="Nucleotide-bd_a/b_plait_sf"/>
</dbReference>
<evidence type="ECO:0000256" key="3">
    <source>
        <dbReference type="ARBA" id="ARBA00022884"/>
    </source>
</evidence>
<dbReference type="SUPFAM" id="SSF54928">
    <property type="entry name" value="RNA-binding domain, RBD"/>
    <property type="match status" value="1"/>
</dbReference>